<dbReference type="AlphaFoldDB" id="A0A673L7L2"/>
<keyword evidence="4" id="KW-1185">Reference proteome</keyword>
<dbReference type="Proteomes" id="UP000472270">
    <property type="component" value="Unassembled WGS sequence"/>
</dbReference>
<dbReference type="Gene3D" id="3.30.420.10">
    <property type="entry name" value="Ribonuclease H-like superfamily/Ribonuclease H"/>
    <property type="match status" value="1"/>
</dbReference>
<dbReference type="PROSITE" id="PS50994">
    <property type="entry name" value="INTEGRASE"/>
    <property type="match status" value="1"/>
</dbReference>
<proteinExistence type="predicted"/>
<dbReference type="InterPro" id="IPR012337">
    <property type="entry name" value="RNaseH-like_sf"/>
</dbReference>
<dbReference type="InterPro" id="IPR041588">
    <property type="entry name" value="Integrase_H2C2"/>
</dbReference>
<dbReference type="PANTHER" id="PTHR37984">
    <property type="entry name" value="PROTEIN CBG26694"/>
    <property type="match status" value="1"/>
</dbReference>
<reference evidence="3" key="2">
    <citation type="submission" date="2025-09" db="UniProtKB">
        <authorList>
            <consortium name="Ensembl"/>
        </authorList>
    </citation>
    <scope>IDENTIFICATION</scope>
</reference>
<sequence>HFTGFVRVRLEMDAIAYKEMFDFKHSGKLPEGISRNAKIVFHEVLHYVRRKEGGALARVVCTKEKAKYIFMELHNSAIGAHCGIHKTLDAVSRRFYWPGMSVDIKKWVSAISCVRTLLLLASKNNPWEIVGMDLVGKLTPTKDGYQYICVMVDYFTKWCEAFPLKSKRAEEVTECIIKLFYKFGAPKRLLTDQGTEFVNQVSIKSFFFYFNPCDSVERAFSFFF</sequence>
<dbReference type="Pfam" id="PF17921">
    <property type="entry name" value="Integrase_H2C2"/>
    <property type="match status" value="1"/>
</dbReference>
<dbReference type="Gene3D" id="1.10.340.70">
    <property type="match status" value="1"/>
</dbReference>
<dbReference type="GO" id="GO:0003676">
    <property type="term" value="F:nucleic acid binding"/>
    <property type="evidence" value="ECO:0007669"/>
    <property type="project" value="InterPro"/>
</dbReference>
<evidence type="ECO:0000259" key="2">
    <source>
        <dbReference type="PROSITE" id="PS50994"/>
    </source>
</evidence>
<evidence type="ECO:0000313" key="3">
    <source>
        <dbReference type="Ensembl" id="ENSSRHP00000073065.1"/>
    </source>
</evidence>
<protein>
    <recommendedName>
        <fullName evidence="1">Gypsy retrotransposon integrase-like protein 1</fullName>
    </recommendedName>
</protein>
<dbReference type="InterPro" id="IPR050951">
    <property type="entry name" value="Retrovirus_Pol_polyprotein"/>
</dbReference>
<name>A0A673L7L2_9TELE</name>
<evidence type="ECO:0000256" key="1">
    <source>
        <dbReference type="ARBA" id="ARBA00039658"/>
    </source>
</evidence>
<dbReference type="Ensembl" id="ENSSRHT00000075060.1">
    <property type="protein sequence ID" value="ENSSRHP00000073065.1"/>
    <property type="gene ID" value="ENSSRHG00000036341.1"/>
</dbReference>
<accession>A0A673L7L2</accession>
<reference evidence="3" key="1">
    <citation type="submission" date="2025-08" db="UniProtKB">
        <authorList>
            <consortium name="Ensembl"/>
        </authorList>
    </citation>
    <scope>IDENTIFICATION</scope>
</reference>
<dbReference type="PANTHER" id="PTHR37984:SF5">
    <property type="entry name" value="PROTEIN NYNRIN-LIKE"/>
    <property type="match status" value="1"/>
</dbReference>
<organism evidence="3 4">
    <name type="scientific">Sinocyclocheilus rhinocerous</name>
    <dbReference type="NCBI Taxonomy" id="307959"/>
    <lineage>
        <taxon>Eukaryota</taxon>
        <taxon>Metazoa</taxon>
        <taxon>Chordata</taxon>
        <taxon>Craniata</taxon>
        <taxon>Vertebrata</taxon>
        <taxon>Euteleostomi</taxon>
        <taxon>Actinopterygii</taxon>
        <taxon>Neopterygii</taxon>
        <taxon>Teleostei</taxon>
        <taxon>Ostariophysi</taxon>
        <taxon>Cypriniformes</taxon>
        <taxon>Cyprinidae</taxon>
        <taxon>Cyprininae</taxon>
        <taxon>Sinocyclocheilus</taxon>
    </lineage>
</organism>
<dbReference type="InterPro" id="IPR001584">
    <property type="entry name" value="Integrase_cat-core"/>
</dbReference>
<dbReference type="InterPro" id="IPR036397">
    <property type="entry name" value="RNaseH_sf"/>
</dbReference>
<feature type="domain" description="Integrase catalytic" evidence="2">
    <location>
        <begin position="122"/>
        <end position="224"/>
    </location>
</feature>
<dbReference type="SUPFAM" id="SSF53098">
    <property type="entry name" value="Ribonuclease H-like"/>
    <property type="match status" value="1"/>
</dbReference>
<dbReference type="Pfam" id="PF00665">
    <property type="entry name" value="rve"/>
    <property type="match status" value="1"/>
</dbReference>
<evidence type="ECO:0000313" key="4">
    <source>
        <dbReference type="Proteomes" id="UP000472270"/>
    </source>
</evidence>
<dbReference type="GO" id="GO:0015074">
    <property type="term" value="P:DNA integration"/>
    <property type="evidence" value="ECO:0007669"/>
    <property type="project" value="InterPro"/>
</dbReference>